<keyword evidence="13" id="KW-0443">Lipid metabolism</keyword>
<evidence type="ECO:0000256" key="3">
    <source>
        <dbReference type="ARBA" id="ARBA00005042"/>
    </source>
</evidence>
<reference evidence="21 22" key="1">
    <citation type="submission" date="2019-03" db="EMBL/GenBank/DDBJ databases">
        <title>Genomic Encyclopedia of Type Strains, Phase IV (KMG-IV): sequencing the most valuable type-strain genomes for metagenomic binning, comparative biology and taxonomic classification.</title>
        <authorList>
            <person name="Goeker M."/>
        </authorList>
    </citation>
    <scope>NUCLEOTIDE SEQUENCE [LARGE SCALE GENOMIC DNA]</scope>
    <source>
        <strain evidence="21 22">DSM 26752</strain>
    </source>
</reference>
<gene>
    <name evidence="21" type="ORF">EDD65_105189</name>
</gene>
<dbReference type="InterPro" id="IPR050324">
    <property type="entry name" value="CDP-alcohol_PTase-I"/>
</dbReference>
<comment type="similarity">
    <text evidence="5 19">Belongs to the CDP-alcohol phosphatidyltransferase class-I family.</text>
</comment>
<evidence type="ECO:0000313" key="21">
    <source>
        <dbReference type="EMBL" id="TCS89715.1"/>
    </source>
</evidence>
<dbReference type="PIRSF" id="PIRSF000847">
    <property type="entry name" value="Phos_ph_gly_syn"/>
    <property type="match status" value="1"/>
</dbReference>
<keyword evidence="15" id="KW-0594">Phospholipid biosynthesis</keyword>
<keyword evidence="14 20" id="KW-0472">Membrane</keyword>
<evidence type="ECO:0000313" key="22">
    <source>
        <dbReference type="Proteomes" id="UP000294567"/>
    </source>
</evidence>
<evidence type="ECO:0000256" key="17">
    <source>
        <dbReference type="ARBA" id="ARBA00048586"/>
    </source>
</evidence>
<feature type="transmembrane region" description="Helical" evidence="20">
    <location>
        <begin position="71"/>
        <end position="96"/>
    </location>
</feature>
<evidence type="ECO:0000256" key="20">
    <source>
        <dbReference type="SAM" id="Phobius"/>
    </source>
</evidence>
<evidence type="ECO:0000256" key="12">
    <source>
        <dbReference type="ARBA" id="ARBA00022989"/>
    </source>
</evidence>
<comment type="catalytic activity">
    <reaction evidence="17">
        <text>a CDP-1,2-diacyl-sn-glycerol + sn-glycerol 3-phosphate = a 1,2-diacyl-sn-glycero-3-phospho-(1'-sn-glycero-3'-phosphate) + CMP + H(+)</text>
        <dbReference type="Rhea" id="RHEA:12593"/>
        <dbReference type="ChEBI" id="CHEBI:15378"/>
        <dbReference type="ChEBI" id="CHEBI:57597"/>
        <dbReference type="ChEBI" id="CHEBI:58332"/>
        <dbReference type="ChEBI" id="CHEBI:60110"/>
        <dbReference type="ChEBI" id="CHEBI:60377"/>
        <dbReference type="EC" id="2.7.8.5"/>
    </reaction>
</comment>
<evidence type="ECO:0000256" key="6">
    <source>
        <dbReference type="ARBA" id="ARBA00013170"/>
    </source>
</evidence>
<organism evidence="21 22">
    <name type="scientific">Keratinibaculum paraultunense</name>
    <dbReference type="NCBI Taxonomy" id="1278232"/>
    <lineage>
        <taxon>Bacteria</taxon>
        <taxon>Bacillati</taxon>
        <taxon>Bacillota</taxon>
        <taxon>Tissierellia</taxon>
        <taxon>Tissierellales</taxon>
        <taxon>Tepidimicrobiaceae</taxon>
        <taxon>Keratinibaculum</taxon>
    </lineage>
</organism>
<evidence type="ECO:0000256" key="14">
    <source>
        <dbReference type="ARBA" id="ARBA00023136"/>
    </source>
</evidence>
<evidence type="ECO:0000256" key="19">
    <source>
        <dbReference type="RuleBase" id="RU003750"/>
    </source>
</evidence>
<keyword evidence="12 20" id="KW-1133">Transmembrane helix</keyword>
<keyword evidence="16" id="KW-1208">Phospholipid metabolism</keyword>
<dbReference type="Gene3D" id="1.20.120.1760">
    <property type="match status" value="1"/>
</dbReference>
<comment type="pathway">
    <text evidence="3">Phospholipid metabolism; phosphatidylglycerol biosynthesis; phosphatidylglycerol from CDP-diacylglycerol: step 1/2.</text>
</comment>
<evidence type="ECO:0000256" key="9">
    <source>
        <dbReference type="ARBA" id="ARBA00022516"/>
    </source>
</evidence>
<accession>A0A4V2UU90</accession>
<dbReference type="UniPathway" id="UPA00084">
    <property type="reaction ID" value="UER00503"/>
</dbReference>
<dbReference type="InterPro" id="IPR048254">
    <property type="entry name" value="CDP_ALCOHOL_P_TRANSF_CS"/>
</dbReference>
<dbReference type="InterPro" id="IPR043130">
    <property type="entry name" value="CDP-OH_PTrfase_TM_dom"/>
</dbReference>
<feature type="transmembrane region" description="Helical" evidence="20">
    <location>
        <begin position="31"/>
        <end position="50"/>
    </location>
</feature>
<evidence type="ECO:0000256" key="11">
    <source>
        <dbReference type="ARBA" id="ARBA00022692"/>
    </source>
</evidence>
<evidence type="ECO:0000256" key="1">
    <source>
        <dbReference type="ARBA" id="ARBA00003973"/>
    </source>
</evidence>
<evidence type="ECO:0000256" key="2">
    <source>
        <dbReference type="ARBA" id="ARBA00004651"/>
    </source>
</evidence>
<dbReference type="OrthoDB" id="9796672at2"/>
<keyword evidence="9" id="KW-0444">Lipid biosynthesis</keyword>
<feature type="transmembrane region" description="Helical" evidence="20">
    <location>
        <begin position="152"/>
        <end position="170"/>
    </location>
</feature>
<comment type="caution">
    <text evidence="21">The sequence shown here is derived from an EMBL/GenBank/DDBJ whole genome shotgun (WGS) entry which is preliminary data.</text>
</comment>
<comment type="pathway">
    <text evidence="4">Lipid metabolism.</text>
</comment>
<evidence type="ECO:0000256" key="10">
    <source>
        <dbReference type="ARBA" id="ARBA00022679"/>
    </source>
</evidence>
<evidence type="ECO:0000256" key="7">
    <source>
        <dbReference type="ARBA" id="ARBA00014944"/>
    </source>
</evidence>
<comment type="subcellular location">
    <subcellularLocation>
        <location evidence="2">Cell membrane</location>
        <topology evidence="2">Multi-pass membrane protein</topology>
    </subcellularLocation>
</comment>
<dbReference type="GO" id="GO:0005886">
    <property type="term" value="C:plasma membrane"/>
    <property type="evidence" value="ECO:0007669"/>
    <property type="project" value="UniProtKB-SubCell"/>
</dbReference>
<dbReference type="InterPro" id="IPR004570">
    <property type="entry name" value="Phosphatidylglycerol_P_synth"/>
</dbReference>
<name>A0A4V2UU90_9FIRM</name>
<evidence type="ECO:0000256" key="5">
    <source>
        <dbReference type="ARBA" id="ARBA00010441"/>
    </source>
</evidence>
<evidence type="ECO:0000256" key="4">
    <source>
        <dbReference type="ARBA" id="ARBA00005189"/>
    </source>
</evidence>
<dbReference type="EC" id="2.7.8.5" evidence="6 18"/>
<keyword evidence="11 20" id="KW-0812">Transmembrane</keyword>
<dbReference type="RefSeq" id="WP_132027338.1">
    <property type="nucleotide sequence ID" value="NZ_CP068564.1"/>
</dbReference>
<evidence type="ECO:0000256" key="16">
    <source>
        <dbReference type="ARBA" id="ARBA00023264"/>
    </source>
</evidence>
<sequence length="181" mass="19834">MNLANKITIFRVLLIPLFMVVLFSNLNNSNYIAALIFAIAAATDGLDGYIARSRNQITTFGKFIDPLADKLLVSTALISMVQLGQIPAWIVVIIIAREFTITGFRTIAASEGITIAASSLGKIKTATQLIAIILLLVDNYPFKLIGIPLDKIILYIALFFTVISGIDYIYKNKHVLEAGEK</sequence>
<dbReference type="InterPro" id="IPR000462">
    <property type="entry name" value="CDP-OH_P_trans"/>
</dbReference>
<dbReference type="GO" id="GO:0008444">
    <property type="term" value="F:CDP-diacylglycerol-glycerol-3-phosphate 3-phosphatidyltransferase activity"/>
    <property type="evidence" value="ECO:0007669"/>
    <property type="project" value="UniProtKB-UniRule"/>
</dbReference>
<proteinExistence type="inferred from homology"/>
<keyword evidence="22" id="KW-1185">Reference proteome</keyword>
<dbReference type="PANTHER" id="PTHR14269:SF62">
    <property type="entry name" value="CDP-DIACYLGLYCEROL--GLYCEROL-3-PHOSPHATE 3-PHOSPHATIDYLTRANSFERASE 1, CHLOROPLASTIC"/>
    <property type="match status" value="1"/>
</dbReference>
<dbReference type="EMBL" id="SMAE01000005">
    <property type="protein sequence ID" value="TCS89715.1"/>
    <property type="molecule type" value="Genomic_DNA"/>
</dbReference>
<evidence type="ECO:0000256" key="15">
    <source>
        <dbReference type="ARBA" id="ARBA00023209"/>
    </source>
</evidence>
<dbReference type="GO" id="GO:0006655">
    <property type="term" value="P:phosphatidylglycerol biosynthetic process"/>
    <property type="evidence" value="ECO:0007669"/>
    <property type="project" value="UniProtKB-UniPathway"/>
</dbReference>
<evidence type="ECO:0000256" key="8">
    <source>
        <dbReference type="ARBA" id="ARBA00022475"/>
    </source>
</evidence>
<dbReference type="PROSITE" id="PS00379">
    <property type="entry name" value="CDP_ALCOHOL_P_TRANSF"/>
    <property type="match status" value="1"/>
</dbReference>
<dbReference type="FunFam" id="1.20.120.1760:FF:000004">
    <property type="entry name" value="CDP-diacylglycerol--glycerol-3-phosphate 3-phosphatidyltransferase"/>
    <property type="match status" value="1"/>
</dbReference>
<protein>
    <recommendedName>
        <fullName evidence="7 18">CDP-diacylglycerol--glycerol-3-phosphate 3-phosphatidyltransferase</fullName>
        <ecNumber evidence="6 18">2.7.8.5</ecNumber>
    </recommendedName>
</protein>
<keyword evidence="8" id="KW-1003">Cell membrane</keyword>
<dbReference type="Pfam" id="PF01066">
    <property type="entry name" value="CDP-OH_P_transf"/>
    <property type="match status" value="1"/>
</dbReference>
<evidence type="ECO:0000256" key="13">
    <source>
        <dbReference type="ARBA" id="ARBA00023098"/>
    </source>
</evidence>
<dbReference type="AlphaFoldDB" id="A0A4V2UU90"/>
<evidence type="ECO:0000256" key="18">
    <source>
        <dbReference type="NCBIfam" id="TIGR00560"/>
    </source>
</evidence>
<comment type="function">
    <text evidence="1">This protein catalyzes the committed step to the synthesis of the acidic phospholipids.</text>
</comment>
<feature type="transmembrane region" description="Helical" evidence="20">
    <location>
        <begin position="7"/>
        <end position="25"/>
    </location>
</feature>
<dbReference type="NCBIfam" id="TIGR00560">
    <property type="entry name" value="pgsA"/>
    <property type="match status" value="1"/>
</dbReference>
<dbReference type="PANTHER" id="PTHR14269">
    <property type="entry name" value="CDP-DIACYLGLYCEROL--GLYCEROL-3-PHOSPHATE 3-PHOSPHATIDYLTRANSFERASE-RELATED"/>
    <property type="match status" value="1"/>
</dbReference>
<keyword evidence="10 19" id="KW-0808">Transferase</keyword>
<dbReference type="Proteomes" id="UP000294567">
    <property type="component" value="Unassembled WGS sequence"/>
</dbReference>